<sequence length="42" mass="4490">MTAAQQTANRTIRSQSSHDGRQHHKNSGPRSPSPINRPPGAG</sequence>
<evidence type="ECO:0000256" key="1">
    <source>
        <dbReference type="SAM" id="MobiDB-lite"/>
    </source>
</evidence>
<evidence type="ECO:0000313" key="2">
    <source>
        <dbReference type="EMBL" id="OTP80164.1"/>
    </source>
</evidence>
<accession>A0A242N9S2</accession>
<proteinExistence type="predicted"/>
<organism evidence="2 3">
    <name type="scientific">Caballeronia sordidicola</name>
    <name type="common">Burkholderia sordidicola</name>
    <dbReference type="NCBI Taxonomy" id="196367"/>
    <lineage>
        <taxon>Bacteria</taxon>
        <taxon>Pseudomonadati</taxon>
        <taxon>Pseudomonadota</taxon>
        <taxon>Betaproteobacteria</taxon>
        <taxon>Burkholderiales</taxon>
        <taxon>Burkholderiaceae</taxon>
        <taxon>Caballeronia</taxon>
    </lineage>
</organism>
<name>A0A242N9S2_CABSO</name>
<feature type="compositionally biased region" description="Pro residues" evidence="1">
    <location>
        <begin position="31"/>
        <end position="42"/>
    </location>
</feature>
<gene>
    <name evidence="2" type="ORF">PAMC26510_03430</name>
</gene>
<feature type="compositionally biased region" description="Polar residues" evidence="1">
    <location>
        <begin position="1"/>
        <end position="17"/>
    </location>
</feature>
<dbReference type="Proteomes" id="UP000194546">
    <property type="component" value="Unassembled WGS sequence"/>
</dbReference>
<dbReference type="EMBL" id="NBTY01000014">
    <property type="protein sequence ID" value="OTP80164.1"/>
    <property type="molecule type" value="Genomic_DNA"/>
</dbReference>
<comment type="caution">
    <text evidence="2">The sequence shown here is derived from an EMBL/GenBank/DDBJ whole genome shotgun (WGS) entry which is preliminary data.</text>
</comment>
<dbReference type="AlphaFoldDB" id="A0A242N9S2"/>
<feature type="region of interest" description="Disordered" evidence="1">
    <location>
        <begin position="1"/>
        <end position="42"/>
    </location>
</feature>
<protein>
    <submittedName>
        <fullName evidence="2">Uncharacterized protein</fullName>
    </submittedName>
</protein>
<reference evidence="2 3" key="1">
    <citation type="submission" date="2017-03" db="EMBL/GenBank/DDBJ databases">
        <title>Genome analysis of strain PAMC 26510.</title>
        <authorList>
            <person name="Oh H.-M."/>
            <person name="Yang J.-A."/>
        </authorList>
    </citation>
    <scope>NUCLEOTIDE SEQUENCE [LARGE SCALE GENOMIC DNA]</scope>
    <source>
        <strain evidence="2 3">PAMC 26510</strain>
    </source>
</reference>
<evidence type="ECO:0000313" key="3">
    <source>
        <dbReference type="Proteomes" id="UP000194546"/>
    </source>
</evidence>